<organism evidence="9 10">
    <name type="scientific">Mucilaginibacter ginsenosidivorans</name>
    <dbReference type="NCBI Taxonomy" id="398053"/>
    <lineage>
        <taxon>Bacteria</taxon>
        <taxon>Pseudomonadati</taxon>
        <taxon>Bacteroidota</taxon>
        <taxon>Sphingobacteriia</taxon>
        <taxon>Sphingobacteriales</taxon>
        <taxon>Sphingobacteriaceae</taxon>
        <taxon>Mucilaginibacter</taxon>
    </lineage>
</organism>
<dbReference type="Pfam" id="PF07690">
    <property type="entry name" value="MFS_1"/>
    <property type="match status" value="2"/>
</dbReference>
<evidence type="ECO:0000256" key="3">
    <source>
        <dbReference type="ARBA" id="ARBA00022475"/>
    </source>
</evidence>
<gene>
    <name evidence="9" type="ORF">FRZ54_14555</name>
</gene>
<dbReference type="PANTHER" id="PTHR23517:SF2">
    <property type="entry name" value="MULTIDRUG RESISTANCE PROTEIN MDTH"/>
    <property type="match status" value="1"/>
</dbReference>
<dbReference type="OrthoDB" id="5379144at2"/>
<keyword evidence="5 7" id="KW-1133">Transmembrane helix</keyword>
<comment type="subcellular location">
    <subcellularLocation>
        <location evidence="1">Cell membrane</location>
        <topology evidence="1">Multi-pass membrane protein</topology>
    </subcellularLocation>
</comment>
<evidence type="ECO:0000256" key="2">
    <source>
        <dbReference type="ARBA" id="ARBA00022448"/>
    </source>
</evidence>
<feature type="transmembrane region" description="Helical" evidence="7">
    <location>
        <begin position="149"/>
        <end position="172"/>
    </location>
</feature>
<evidence type="ECO:0000256" key="7">
    <source>
        <dbReference type="SAM" id="Phobius"/>
    </source>
</evidence>
<name>A0A5B8UXQ9_9SPHI</name>
<feature type="transmembrane region" description="Helical" evidence="7">
    <location>
        <begin position="56"/>
        <end position="76"/>
    </location>
</feature>
<dbReference type="SUPFAM" id="SSF103473">
    <property type="entry name" value="MFS general substrate transporter"/>
    <property type="match status" value="1"/>
</dbReference>
<dbReference type="PANTHER" id="PTHR23517">
    <property type="entry name" value="RESISTANCE PROTEIN MDTM, PUTATIVE-RELATED-RELATED"/>
    <property type="match status" value="1"/>
</dbReference>
<feature type="transmembrane region" description="Helical" evidence="7">
    <location>
        <begin position="218"/>
        <end position="238"/>
    </location>
</feature>
<sequence>MLSSPIQLYKKAYSGLSRNSWYLCLVMFINRSGTMVIPFMTIYCRHELHFSISQSTLVMGAFGAGSILGAFIGGKITDKIGFYYVQVMALLIGGLLFMVLGYQVSFASVMAGSFVLSICNEAFRPANSTAVAYYSSGGNLTRSNSLNRLAVNLGWAFGGLLGGTLAGINYHLLFWVDGSTNILAALLLLKLIPASKVMKQIRKSIMTGKAASPYQDGVYLAFIVCAIIFATCFFHVFTMQPLYYKGPWHFNEFFIGLLMGINGLLIVIFEMVIIHNLENKRHPLNYICVGSLVIGAGFILLNFLPPSYYSAFAVLIFITVGEMLAMPFMNSFWIMRTTPANRGQYAAMYTIAWSVAQIISPLLGGQVVTYSGYYALWWVTGAMCLGASIGFLVLFRRNFKQKHIPIEETVF</sequence>
<feature type="transmembrane region" description="Helical" evidence="7">
    <location>
        <begin position="345"/>
        <end position="363"/>
    </location>
</feature>
<evidence type="ECO:0000256" key="6">
    <source>
        <dbReference type="ARBA" id="ARBA00023136"/>
    </source>
</evidence>
<dbReference type="PROSITE" id="PS50850">
    <property type="entry name" value="MFS"/>
    <property type="match status" value="1"/>
</dbReference>
<feature type="domain" description="Major facilitator superfamily (MFS) profile" evidence="8">
    <location>
        <begin position="19"/>
        <end position="399"/>
    </location>
</feature>
<keyword evidence="3" id="KW-1003">Cell membrane</keyword>
<reference evidence="9 10" key="1">
    <citation type="journal article" date="2017" name="Curr. Microbiol.">
        <title>Mucilaginibacter ginsenosidivorans sp. nov., Isolated from Soil of Ginseng Field.</title>
        <authorList>
            <person name="Kim M.M."/>
            <person name="Siddiqi M.Z."/>
            <person name="Im W.T."/>
        </authorList>
    </citation>
    <scope>NUCLEOTIDE SEQUENCE [LARGE SCALE GENOMIC DNA]</scope>
    <source>
        <strain evidence="9 10">Gsoil 3017</strain>
    </source>
</reference>
<feature type="transmembrane region" description="Helical" evidence="7">
    <location>
        <begin position="375"/>
        <end position="395"/>
    </location>
</feature>
<accession>A0A5B8UXQ9</accession>
<dbReference type="Gene3D" id="1.20.1250.20">
    <property type="entry name" value="MFS general substrate transporter like domains"/>
    <property type="match status" value="1"/>
</dbReference>
<keyword evidence="2" id="KW-0813">Transport</keyword>
<evidence type="ECO:0000313" key="10">
    <source>
        <dbReference type="Proteomes" id="UP000321479"/>
    </source>
</evidence>
<proteinExistence type="predicted"/>
<dbReference type="GO" id="GO:0005886">
    <property type="term" value="C:plasma membrane"/>
    <property type="evidence" value="ECO:0007669"/>
    <property type="project" value="UniProtKB-SubCell"/>
</dbReference>
<dbReference type="InterPro" id="IPR050171">
    <property type="entry name" value="MFS_Transporters"/>
</dbReference>
<feature type="transmembrane region" description="Helical" evidence="7">
    <location>
        <begin position="286"/>
        <end position="304"/>
    </location>
</feature>
<evidence type="ECO:0000256" key="4">
    <source>
        <dbReference type="ARBA" id="ARBA00022692"/>
    </source>
</evidence>
<keyword evidence="6 7" id="KW-0472">Membrane</keyword>
<dbReference type="AlphaFoldDB" id="A0A5B8UXQ9"/>
<dbReference type="RefSeq" id="WP_147032316.1">
    <property type="nucleotide sequence ID" value="NZ_CP042436.1"/>
</dbReference>
<keyword evidence="4 7" id="KW-0812">Transmembrane</keyword>
<feature type="transmembrane region" description="Helical" evidence="7">
    <location>
        <begin position="178"/>
        <end position="197"/>
    </location>
</feature>
<dbReference type="KEGG" id="mgin:FRZ54_14555"/>
<dbReference type="Proteomes" id="UP000321479">
    <property type="component" value="Chromosome"/>
</dbReference>
<feature type="transmembrane region" description="Helical" evidence="7">
    <location>
        <begin position="253"/>
        <end position="274"/>
    </location>
</feature>
<protein>
    <submittedName>
        <fullName evidence="9">MFS transporter</fullName>
    </submittedName>
</protein>
<feature type="transmembrane region" description="Helical" evidence="7">
    <location>
        <begin position="82"/>
        <end position="102"/>
    </location>
</feature>
<evidence type="ECO:0000256" key="5">
    <source>
        <dbReference type="ARBA" id="ARBA00022989"/>
    </source>
</evidence>
<feature type="transmembrane region" description="Helical" evidence="7">
    <location>
        <begin position="20"/>
        <end position="44"/>
    </location>
</feature>
<keyword evidence="10" id="KW-1185">Reference proteome</keyword>
<evidence type="ECO:0000256" key="1">
    <source>
        <dbReference type="ARBA" id="ARBA00004651"/>
    </source>
</evidence>
<dbReference type="InterPro" id="IPR036259">
    <property type="entry name" value="MFS_trans_sf"/>
</dbReference>
<feature type="transmembrane region" description="Helical" evidence="7">
    <location>
        <begin position="310"/>
        <end position="333"/>
    </location>
</feature>
<dbReference type="GO" id="GO:0022857">
    <property type="term" value="F:transmembrane transporter activity"/>
    <property type="evidence" value="ECO:0007669"/>
    <property type="project" value="InterPro"/>
</dbReference>
<dbReference type="InterPro" id="IPR020846">
    <property type="entry name" value="MFS_dom"/>
</dbReference>
<dbReference type="InterPro" id="IPR011701">
    <property type="entry name" value="MFS"/>
</dbReference>
<dbReference type="EMBL" id="CP042436">
    <property type="protein sequence ID" value="QEC63742.1"/>
    <property type="molecule type" value="Genomic_DNA"/>
</dbReference>
<evidence type="ECO:0000259" key="8">
    <source>
        <dbReference type="PROSITE" id="PS50850"/>
    </source>
</evidence>
<evidence type="ECO:0000313" key="9">
    <source>
        <dbReference type="EMBL" id="QEC63742.1"/>
    </source>
</evidence>